<dbReference type="Proteomes" id="UP000061974">
    <property type="component" value="Chromosome"/>
</dbReference>
<dbReference type="Proteomes" id="UP000254849">
    <property type="component" value="Unassembled WGS sequence"/>
</dbReference>
<evidence type="ECO:0000313" key="2">
    <source>
        <dbReference type="EMBL" id="ALB55441.1"/>
    </source>
</evidence>
<organism evidence="2 4">
    <name type="scientific">Cronobacter universalis NCTC 9529</name>
    <dbReference type="NCBI Taxonomy" id="1074000"/>
    <lineage>
        <taxon>Bacteria</taxon>
        <taxon>Pseudomonadati</taxon>
        <taxon>Pseudomonadota</taxon>
        <taxon>Gammaproteobacteria</taxon>
        <taxon>Enterobacterales</taxon>
        <taxon>Enterobacteriaceae</taxon>
        <taxon>Cronobacter</taxon>
    </lineage>
</organism>
<evidence type="ECO:0000313" key="5">
    <source>
        <dbReference type="Proteomes" id="UP000254849"/>
    </source>
</evidence>
<feature type="transmembrane region" description="Helical" evidence="1">
    <location>
        <begin position="64"/>
        <end position="82"/>
    </location>
</feature>
<reference evidence="4" key="1">
    <citation type="submission" date="2015-07" db="EMBL/GenBank/DDBJ databases">
        <authorList>
            <person name="Moine D."/>
            <person name="Kassam M."/>
        </authorList>
    </citation>
    <scope>NUCLEOTIDE SEQUENCE [LARGE SCALE GENOMIC DNA]</scope>
    <source>
        <strain evidence="4">NCTC 9529</strain>
    </source>
</reference>
<reference evidence="2 4" key="3">
    <citation type="journal article" date="2016" name="Genome Announc.">
        <title>Fully Closed Genome Sequences of Five Type Strains of the Genus Cronobacter and One Cronobacter sakazakii Strain.</title>
        <authorList>
            <person name="Moine D."/>
            <person name="Kassam M."/>
            <person name="Baert L."/>
            <person name="Tang Y."/>
            <person name="Barretto C."/>
            <person name="Ngom Bru C."/>
            <person name="Klijn A."/>
            <person name="Descombes P."/>
        </authorList>
    </citation>
    <scope>NUCLEOTIDE SEQUENCE [LARGE SCALE GENOMIC DNA]</scope>
    <source>
        <strain evidence="2 4">NCTC 9529</strain>
    </source>
</reference>
<reference evidence="3 5" key="4">
    <citation type="submission" date="2018-06" db="EMBL/GenBank/DDBJ databases">
        <authorList>
            <consortium name="Pathogen Informatics"/>
            <person name="Doyle S."/>
        </authorList>
    </citation>
    <scope>NUCLEOTIDE SEQUENCE [LARGE SCALE GENOMIC DNA]</scope>
    <source>
        <strain evidence="5">NCTC 9529</strain>
        <strain evidence="3">NCTC9529</strain>
    </source>
</reference>
<keyword evidence="1" id="KW-0812">Transmembrane</keyword>
<dbReference type="RefSeq" id="WP_007699245.1">
    <property type="nucleotide sequence ID" value="NZ_AJKW01000008.1"/>
</dbReference>
<evidence type="ECO:0000313" key="3">
    <source>
        <dbReference type="EMBL" id="STD10916.1"/>
    </source>
</evidence>
<protein>
    <submittedName>
        <fullName evidence="2">Uncharacterized protein</fullName>
    </submittedName>
</protein>
<gene>
    <name evidence="2" type="ORF">AFK65_12465</name>
    <name evidence="3" type="ORF">NCTC9529_02549</name>
</gene>
<dbReference type="EMBL" id="UFYH01000001">
    <property type="protein sequence ID" value="STD10916.1"/>
    <property type="molecule type" value="Genomic_DNA"/>
</dbReference>
<dbReference type="EMBL" id="CP012257">
    <property type="protein sequence ID" value="ALB55441.1"/>
    <property type="molecule type" value="Genomic_DNA"/>
</dbReference>
<dbReference type="KEGG" id="cui:AFK65_12465"/>
<keyword evidence="1" id="KW-0472">Membrane</keyword>
<proteinExistence type="predicted"/>
<sequence>MEVMRLNLSSRLDVVIRKAAVLLPADVGQHLLAVITTEALATMAGIVVIWAGAHFFGIGEIADVILLMVGWVALGGVAVEAGKKLYDFALKTNNAHNEAELDEAAQDLADAIALIGVNTVLAILLKKKPADTFKTPHKGTIMPRYGKTVSARMHLPVNPDGGWRYRPKTRFTDRLPAGLGSTSPGGDITIGRMYDRTQKSSKEAAHHVLEAIYHERVHQFIAAKFFFLREFRTFMRHSAYTKSYLLRYLEEALAETIAKLRANGVSSRYIIESLKFPLTNHYQITYAALWHETSGILLGPVVVGGVMYNVYYGMQK</sequence>
<name>A0AAC8VR33_9ENTR</name>
<evidence type="ECO:0000313" key="4">
    <source>
        <dbReference type="Proteomes" id="UP000061974"/>
    </source>
</evidence>
<evidence type="ECO:0000256" key="1">
    <source>
        <dbReference type="SAM" id="Phobius"/>
    </source>
</evidence>
<dbReference type="AlphaFoldDB" id="A0AAC8VR33"/>
<keyword evidence="5" id="KW-1185">Reference proteome</keyword>
<accession>A0AAC8VR33</accession>
<keyword evidence="1" id="KW-1133">Transmembrane helix</keyword>
<feature type="transmembrane region" description="Helical" evidence="1">
    <location>
        <begin position="31"/>
        <end position="52"/>
    </location>
</feature>
<reference evidence="4" key="2">
    <citation type="submission" date="2015-09" db="EMBL/GenBank/DDBJ databases">
        <title>Cronobacter genome sequencing and assembly.</title>
        <authorList>
            <person name="Descombes P."/>
            <person name="Baert L."/>
            <person name="Ngom-Bru C."/>
            <person name="Barretto C."/>
        </authorList>
    </citation>
    <scope>NUCLEOTIDE SEQUENCE [LARGE SCALE GENOMIC DNA]</scope>
    <source>
        <strain evidence="4">NCTC 9529</strain>
    </source>
</reference>